<organism evidence="2 3">
    <name type="scientific">Vanilla planifolia</name>
    <name type="common">Vanilla</name>
    <dbReference type="NCBI Taxonomy" id="51239"/>
    <lineage>
        <taxon>Eukaryota</taxon>
        <taxon>Viridiplantae</taxon>
        <taxon>Streptophyta</taxon>
        <taxon>Embryophyta</taxon>
        <taxon>Tracheophyta</taxon>
        <taxon>Spermatophyta</taxon>
        <taxon>Magnoliopsida</taxon>
        <taxon>Liliopsida</taxon>
        <taxon>Asparagales</taxon>
        <taxon>Orchidaceae</taxon>
        <taxon>Vanilloideae</taxon>
        <taxon>Vanilleae</taxon>
        <taxon>Vanilla</taxon>
    </lineage>
</organism>
<sequence length="209" mass="22206">MHLRLPPAPRFPSPAQPFRHRRRGQQPISHTRSSPSNIRSANGACPARTQPPINAQHVESMPTLGKHPHYLPFLRLAQADGAHFVGDFCVPPVNKDGHRSKNAVIDSGTLAVGGGATSNPAAVTETSVDEAAEESDGDDEDDEEGEGEKEDQDYPGVLVEAFSILMCDPPCTCAAPVDVHGSLSALLVRLAAGLYYRCPSHSGEVSVLG</sequence>
<protein>
    <submittedName>
        <fullName evidence="2">Uncharacterized protein</fullName>
    </submittedName>
</protein>
<dbReference type="AlphaFoldDB" id="A0A835UKX2"/>
<feature type="region of interest" description="Disordered" evidence="1">
    <location>
        <begin position="1"/>
        <end position="51"/>
    </location>
</feature>
<reference evidence="2 3" key="1">
    <citation type="journal article" date="2020" name="Nat. Food">
        <title>A phased Vanilla planifolia genome enables genetic improvement of flavour and production.</title>
        <authorList>
            <person name="Hasing T."/>
            <person name="Tang H."/>
            <person name="Brym M."/>
            <person name="Khazi F."/>
            <person name="Huang T."/>
            <person name="Chambers A.H."/>
        </authorList>
    </citation>
    <scope>NUCLEOTIDE SEQUENCE [LARGE SCALE GENOMIC DNA]</scope>
    <source>
        <tissue evidence="2">Leaf</tissue>
    </source>
</reference>
<dbReference type="EMBL" id="JADCNM010000010">
    <property type="protein sequence ID" value="KAG0465442.1"/>
    <property type="molecule type" value="Genomic_DNA"/>
</dbReference>
<evidence type="ECO:0000256" key="1">
    <source>
        <dbReference type="SAM" id="MobiDB-lite"/>
    </source>
</evidence>
<feature type="compositionally biased region" description="Pro residues" evidence="1">
    <location>
        <begin position="1"/>
        <end position="15"/>
    </location>
</feature>
<evidence type="ECO:0000313" key="2">
    <source>
        <dbReference type="EMBL" id="KAG0465442.1"/>
    </source>
</evidence>
<evidence type="ECO:0000313" key="3">
    <source>
        <dbReference type="Proteomes" id="UP000639772"/>
    </source>
</evidence>
<accession>A0A835UKX2</accession>
<feature type="compositionally biased region" description="Acidic residues" evidence="1">
    <location>
        <begin position="127"/>
        <end position="153"/>
    </location>
</feature>
<name>A0A835UKX2_VANPL</name>
<proteinExistence type="predicted"/>
<feature type="compositionally biased region" description="Polar residues" evidence="1">
    <location>
        <begin position="26"/>
        <end position="40"/>
    </location>
</feature>
<feature type="compositionally biased region" description="Polar residues" evidence="1">
    <location>
        <begin position="117"/>
        <end position="126"/>
    </location>
</feature>
<comment type="caution">
    <text evidence="2">The sequence shown here is derived from an EMBL/GenBank/DDBJ whole genome shotgun (WGS) entry which is preliminary data.</text>
</comment>
<dbReference type="Proteomes" id="UP000639772">
    <property type="component" value="Chromosome 10"/>
</dbReference>
<feature type="region of interest" description="Disordered" evidence="1">
    <location>
        <begin position="110"/>
        <end position="153"/>
    </location>
</feature>
<gene>
    <name evidence="2" type="ORF">HPP92_019606</name>
</gene>